<reference evidence="1" key="1">
    <citation type="submission" date="2025-08" db="UniProtKB">
        <authorList>
            <consortium name="Ensembl"/>
        </authorList>
    </citation>
    <scope>IDENTIFICATION</scope>
</reference>
<name>A0A8C0EUH0_BUBBB</name>
<reference evidence="1" key="2">
    <citation type="submission" date="2025-09" db="UniProtKB">
        <authorList>
            <consortium name="Ensembl"/>
        </authorList>
    </citation>
    <scope>IDENTIFICATION</scope>
</reference>
<dbReference type="Proteomes" id="UP000694567">
    <property type="component" value="Unplaced"/>
</dbReference>
<accession>A0A8C0EUH0</accession>
<protein>
    <submittedName>
        <fullName evidence="1">Uncharacterized protein</fullName>
    </submittedName>
</protein>
<proteinExistence type="predicted"/>
<evidence type="ECO:0000313" key="2">
    <source>
        <dbReference type="Proteomes" id="UP000694567"/>
    </source>
</evidence>
<organism evidence="1 2">
    <name type="scientific">Bubo bubo</name>
    <name type="common">Eurasian eagle-owl</name>
    <name type="synonym">Strix bubo</name>
    <dbReference type="NCBI Taxonomy" id="30461"/>
    <lineage>
        <taxon>Eukaryota</taxon>
        <taxon>Metazoa</taxon>
        <taxon>Chordata</taxon>
        <taxon>Craniata</taxon>
        <taxon>Vertebrata</taxon>
        <taxon>Euteleostomi</taxon>
        <taxon>Archelosauria</taxon>
        <taxon>Archosauria</taxon>
        <taxon>Dinosauria</taxon>
        <taxon>Saurischia</taxon>
        <taxon>Theropoda</taxon>
        <taxon>Coelurosauria</taxon>
        <taxon>Aves</taxon>
        <taxon>Neognathae</taxon>
        <taxon>Neoaves</taxon>
        <taxon>Telluraves</taxon>
        <taxon>Strigiformes</taxon>
        <taxon>Strigidae</taxon>
        <taxon>Bubo</taxon>
    </lineage>
</organism>
<dbReference type="AlphaFoldDB" id="A0A8C0EUH0"/>
<sequence length="179" mass="20690">IRVHQARMEKEALVDHLEHLCLYVKIFSENFNFFSLLFDSRVLLGREENQDHQVHLASRDCLVDQDQLERMESLENQGQKVILEDLDSQALRVKTVSQVNVVHRVLQELLEQEVGQVLLAQKVARVLQDPLVPLEAQGHLAYRECQEKEELLEVLDQKGIRENLVAKVLMACLAQEESE</sequence>
<keyword evidence="2" id="KW-1185">Reference proteome</keyword>
<dbReference type="Ensembl" id="ENSBOBT00000008950.1">
    <property type="protein sequence ID" value="ENSBOBP00000008727.1"/>
    <property type="gene ID" value="ENSBOBG00000005657.1"/>
</dbReference>
<evidence type="ECO:0000313" key="1">
    <source>
        <dbReference type="Ensembl" id="ENSBOBP00000008727.1"/>
    </source>
</evidence>